<dbReference type="RefSeq" id="WP_116001278.1">
    <property type="nucleotide sequence ID" value="NZ_CP013729.1"/>
</dbReference>
<dbReference type="AlphaFoldDB" id="A0A0U3MV93"/>
<dbReference type="Proteomes" id="UP000060699">
    <property type="component" value="Chromosome"/>
</dbReference>
<keyword evidence="2" id="KW-1185">Reference proteome</keyword>
<organism evidence="1 2">
    <name type="scientific">Roseateles depolymerans</name>
    <dbReference type="NCBI Taxonomy" id="76731"/>
    <lineage>
        <taxon>Bacteria</taxon>
        <taxon>Pseudomonadati</taxon>
        <taxon>Pseudomonadota</taxon>
        <taxon>Betaproteobacteria</taxon>
        <taxon>Burkholderiales</taxon>
        <taxon>Sphaerotilaceae</taxon>
        <taxon>Roseateles</taxon>
    </lineage>
</organism>
<proteinExistence type="predicted"/>
<accession>A0A0U3MV93</accession>
<reference evidence="1 2" key="1">
    <citation type="submission" date="2015-12" db="EMBL/GenBank/DDBJ databases">
        <title>Complete genome of Roseateles depolymerans KCTC 42856.</title>
        <authorList>
            <person name="Kim K.M."/>
        </authorList>
    </citation>
    <scope>NUCLEOTIDE SEQUENCE [LARGE SCALE GENOMIC DNA]</scope>
    <source>
        <strain evidence="1 2">KCTC 42856</strain>
    </source>
</reference>
<evidence type="ECO:0000313" key="1">
    <source>
        <dbReference type="EMBL" id="ALV08282.1"/>
    </source>
</evidence>
<dbReference type="EMBL" id="CP013729">
    <property type="protein sequence ID" value="ALV08282.1"/>
    <property type="molecule type" value="Genomic_DNA"/>
</dbReference>
<gene>
    <name evidence="1" type="ORF">RD2015_3831</name>
</gene>
<dbReference type="STRING" id="76731.RD2015_3831"/>
<name>A0A0U3MV93_9BURK</name>
<dbReference type="KEGG" id="rdp:RD2015_3831"/>
<evidence type="ECO:0000313" key="2">
    <source>
        <dbReference type="Proteomes" id="UP000060699"/>
    </source>
</evidence>
<sequence>MGANLMGGMGAGNPLSNMQNQINQQQIDAATAATSRENTQTTIQKMVQDAHNKKQNMAVEQVNFTSAMAGKIDLSH</sequence>
<protein>
    <submittedName>
        <fullName evidence="1">Uncharacterized protein</fullName>
    </submittedName>
</protein>